<sequence length="29" mass="3656">MNQYEQKVELFFELKGTPDSSRESYWRRM</sequence>
<dbReference type="EMBL" id="FOBW01000025">
    <property type="protein sequence ID" value="SEN88384.1"/>
    <property type="molecule type" value="Genomic_DNA"/>
</dbReference>
<reference evidence="2" key="2">
    <citation type="submission" date="2016-10" db="EMBL/GenBank/DDBJ databases">
        <authorList>
            <person name="de Groot N.N."/>
        </authorList>
    </citation>
    <scope>NUCLEOTIDE SEQUENCE [LARGE SCALE GENOMIC DNA]</scope>
    <source>
        <strain evidence="2">B48</strain>
    </source>
</reference>
<reference evidence="3" key="1">
    <citation type="submission" date="2016-10" db="EMBL/GenBank/DDBJ databases">
        <authorList>
            <person name="Varghese N."/>
            <person name="Submissions S."/>
        </authorList>
    </citation>
    <scope>NUCLEOTIDE SEQUENCE [LARGE SCALE GENOMIC DNA]</scope>
    <source>
        <strain evidence="3">B48,IBRC-M 10115,DSM 25386,CECT 8001</strain>
    </source>
</reference>
<dbReference type="Proteomes" id="UP000198553">
    <property type="component" value="Unassembled WGS sequence"/>
</dbReference>
<evidence type="ECO:0000313" key="2">
    <source>
        <dbReference type="EMBL" id="SEN92899.1"/>
    </source>
</evidence>
<organism evidence="2 3">
    <name type="scientific">Mesobacillus persicus</name>
    <dbReference type="NCBI Taxonomy" id="930146"/>
    <lineage>
        <taxon>Bacteria</taxon>
        <taxon>Bacillati</taxon>
        <taxon>Bacillota</taxon>
        <taxon>Bacilli</taxon>
        <taxon>Bacillales</taxon>
        <taxon>Bacillaceae</taxon>
        <taxon>Mesobacillus</taxon>
    </lineage>
</organism>
<feature type="non-terminal residue" evidence="2">
    <location>
        <position position="29"/>
    </location>
</feature>
<protein>
    <submittedName>
        <fullName evidence="2">Uncharacterized protein</fullName>
    </submittedName>
</protein>
<proteinExistence type="predicted"/>
<accession>A0A1H8KIX2</accession>
<evidence type="ECO:0000313" key="3">
    <source>
        <dbReference type="Proteomes" id="UP000198553"/>
    </source>
</evidence>
<keyword evidence="3" id="KW-1185">Reference proteome</keyword>
<evidence type="ECO:0000313" key="1">
    <source>
        <dbReference type="EMBL" id="SEN88384.1"/>
    </source>
</evidence>
<name>A0A1H8KIX2_9BACI</name>
<dbReference type="AlphaFoldDB" id="A0A1H8KIX2"/>
<dbReference type="EMBL" id="FOBW01000028">
    <property type="protein sequence ID" value="SEN92899.1"/>
    <property type="molecule type" value="Genomic_DNA"/>
</dbReference>
<gene>
    <name evidence="1" type="ORF">SAMN05192533_1251</name>
    <name evidence="2" type="ORF">SAMN05192533_1281</name>
</gene>